<dbReference type="AlphaFoldDB" id="A0A2W7RPM6"/>
<sequence>MVFKIQCGNGNHIPQFDEQIRLFYANSANIALQKAINTGNEEAQTFINNNHQLVQWIFLGITDLFEIEKLTDGIELSSCIKEIDEAENYEYFTQKKAAQLQEKLLLTQTII</sequence>
<dbReference type="EMBL" id="QKZV01000008">
    <property type="protein sequence ID" value="PZX60896.1"/>
    <property type="molecule type" value="Genomic_DNA"/>
</dbReference>
<protein>
    <submittedName>
        <fullName evidence="1">Uncharacterized protein DUF4288</fullName>
    </submittedName>
</protein>
<dbReference type="Pfam" id="PF14119">
    <property type="entry name" value="DUF4288"/>
    <property type="match status" value="1"/>
</dbReference>
<dbReference type="InterPro" id="IPR025630">
    <property type="entry name" value="DUF4288"/>
</dbReference>
<comment type="caution">
    <text evidence="1">The sequence shown here is derived from an EMBL/GenBank/DDBJ whole genome shotgun (WGS) entry which is preliminary data.</text>
</comment>
<organism evidence="1 2">
    <name type="scientific">Hydrotalea sandarakina</name>
    <dbReference type="NCBI Taxonomy" id="1004304"/>
    <lineage>
        <taxon>Bacteria</taxon>
        <taxon>Pseudomonadati</taxon>
        <taxon>Bacteroidota</taxon>
        <taxon>Chitinophagia</taxon>
        <taxon>Chitinophagales</taxon>
        <taxon>Chitinophagaceae</taxon>
        <taxon>Hydrotalea</taxon>
    </lineage>
</organism>
<reference evidence="1 2" key="1">
    <citation type="submission" date="2018-06" db="EMBL/GenBank/DDBJ databases">
        <title>Genomic Encyclopedia of Archaeal and Bacterial Type Strains, Phase II (KMG-II): from individual species to whole genera.</title>
        <authorList>
            <person name="Goeker M."/>
        </authorList>
    </citation>
    <scope>NUCLEOTIDE SEQUENCE [LARGE SCALE GENOMIC DNA]</scope>
    <source>
        <strain evidence="1 2">DSM 23241</strain>
    </source>
</reference>
<proteinExistence type="predicted"/>
<name>A0A2W7RPM6_9BACT</name>
<evidence type="ECO:0000313" key="1">
    <source>
        <dbReference type="EMBL" id="PZX60896.1"/>
    </source>
</evidence>
<keyword evidence="2" id="KW-1185">Reference proteome</keyword>
<dbReference type="Proteomes" id="UP000249720">
    <property type="component" value="Unassembled WGS sequence"/>
</dbReference>
<accession>A0A2W7RPM6</accession>
<evidence type="ECO:0000313" key="2">
    <source>
        <dbReference type="Proteomes" id="UP000249720"/>
    </source>
</evidence>
<gene>
    <name evidence="1" type="ORF">LX80_02380</name>
</gene>